<protein>
    <submittedName>
        <fullName evidence="1">Uncharacterized protein</fullName>
    </submittedName>
</protein>
<evidence type="ECO:0000313" key="1">
    <source>
        <dbReference type="EMBL" id="AXA32990.1"/>
    </source>
</evidence>
<reference evidence="2 4" key="2">
    <citation type="submission" date="2019-08" db="EMBL/GenBank/DDBJ databases">
        <title>Complete genome sequences of Francisella adeliensis (FSC1325 and FSC1326).</title>
        <authorList>
            <person name="Ohrman C."/>
            <person name="Uneklint I."/>
            <person name="Vallesi A."/>
            <person name="Karlsson L."/>
            <person name="Sjodin A."/>
        </authorList>
    </citation>
    <scope>NUCLEOTIDE SEQUENCE [LARGE SCALE GENOMIC DNA]</scope>
    <source>
        <strain evidence="2 4">FSC1325</strain>
    </source>
</reference>
<dbReference type="OrthoDB" id="5618758at2"/>
<name>A0A2Z4XWB8_9GAMM</name>
<dbReference type="AlphaFoldDB" id="A0A2Z4XWB8"/>
<evidence type="ECO:0000313" key="4">
    <source>
        <dbReference type="Proteomes" id="UP000681131"/>
    </source>
</evidence>
<sequence length="561" mass="64362">MPKIEMSSNKAFLANMQKIKSYKASKNLAAYGLEWLFLEQNDYLVQCGKDLQVSDLYEYKALAKDCFERGELTYFIFKEVKRHFRVALLKNSIGTLDIELSNKDLSLGVVEVAIKLLKKAAKKGDFLYFNEEELARVSSIVNRLYNAVSRSDALSQVKLPIAIKELVSKHLAKCIAHNDFLVSQDIEISIKPLKETFSKRDLDFSAKYNKEVFDGKALKLTNNHIKELFIDEKMYGLDGRVVFELAYPEGHKDFEYLYDRKQPLLLEIKVSDKFNFLKKGSKSENHSREACFIAIANIEAGSYIKSKVATNIFSTEVKCEDVRSIELKFSDPLKALWSLHSPTYVDFKKSIDDLLTDNFYFDSLFKLDTSNCQSITERLPQVFVSCVGRNFYDFFIEQMVDNQCVIKYSSMGDTPTYYVADSIDSAFKKPFENSQDGVEKEFKRYDISSILTHELVQNSCDSYVKRTQLIPDISFKSSKKIDIKDSSGTTEFEKLAQTIVYPVNYLEINPVKQNQAFTKQFCLNFETMVGVPFVNAEIDFTELKADDYLADSAVKSIYLTK</sequence>
<evidence type="ECO:0000313" key="2">
    <source>
        <dbReference type="EMBL" id="QIW11216.1"/>
    </source>
</evidence>
<dbReference type="EMBL" id="CP043424">
    <property type="protein sequence ID" value="QIW11216.1"/>
    <property type="molecule type" value="Genomic_DNA"/>
</dbReference>
<dbReference type="EMBL" id="CP021781">
    <property type="protein sequence ID" value="AXA32990.1"/>
    <property type="molecule type" value="Genomic_DNA"/>
</dbReference>
<dbReference type="Proteomes" id="UP000681131">
    <property type="component" value="Chromosome"/>
</dbReference>
<keyword evidence="4" id="KW-1185">Reference proteome</keyword>
<dbReference type="Proteomes" id="UP000251120">
    <property type="component" value="Chromosome"/>
</dbReference>
<reference evidence="1 3" key="1">
    <citation type="submission" date="2017-06" db="EMBL/GenBank/DDBJ databases">
        <title>Complete genome of Francisella adeliensis.</title>
        <authorList>
            <person name="Vallesi A."/>
            <person name="Sjodin A."/>
        </authorList>
    </citation>
    <scope>NUCLEOTIDE SEQUENCE [LARGE SCALE GENOMIC DNA]</scope>
    <source>
        <strain evidence="1 3">FDC440</strain>
    </source>
</reference>
<organism evidence="1 3">
    <name type="scientific">Francisella adeliensis</name>
    <dbReference type="NCBI Taxonomy" id="2007306"/>
    <lineage>
        <taxon>Bacteria</taxon>
        <taxon>Pseudomonadati</taxon>
        <taxon>Pseudomonadota</taxon>
        <taxon>Gammaproteobacteria</taxon>
        <taxon>Thiotrichales</taxon>
        <taxon>Francisellaceae</taxon>
        <taxon>Francisella</taxon>
    </lineage>
</organism>
<evidence type="ECO:0000313" key="3">
    <source>
        <dbReference type="Proteomes" id="UP000251120"/>
    </source>
</evidence>
<dbReference type="KEGG" id="fad:CDH04_00530"/>
<dbReference type="RefSeq" id="WP_112869167.1">
    <property type="nucleotide sequence ID" value="NZ_CP043424.1"/>
</dbReference>
<proteinExistence type="predicted"/>
<gene>
    <name evidence="1" type="ORF">CDH04_00530</name>
    <name evidence="2" type="ORF">FZC43_00530</name>
</gene>
<accession>A0A2Z4XWB8</accession>